<evidence type="ECO:0000259" key="7">
    <source>
        <dbReference type="Pfam" id="PF00266"/>
    </source>
</evidence>
<dbReference type="InterPro" id="IPR000192">
    <property type="entry name" value="Aminotrans_V_dom"/>
</dbReference>
<dbReference type="EMBL" id="DVHF01000026">
    <property type="protein sequence ID" value="HIR56426.1"/>
    <property type="molecule type" value="Genomic_DNA"/>
</dbReference>
<gene>
    <name evidence="8" type="ORF">IAA54_02065</name>
</gene>
<reference evidence="8" key="2">
    <citation type="journal article" date="2021" name="PeerJ">
        <title>Extensive microbial diversity within the chicken gut microbiome revealed by metagenomics and culture.</title>
        <authorList>
            <person name="Gilroy R."/>
            <person name="Ravi A."/>
            <person name="Getino M."/>
            <person name="Pursley I."/>
            <person name="Horton D.L."/>
            <person name="Alikhan N.F."/>
            <person name="Baker D."/>
            <person name="Gharbi K."/>
            <person name="Hall N."/>
            <person name="Watson M."/>
            <person name="Adriaenssens E.M."/>
            <person name="Foster-Nyarko E."/>
            <person name="Jarju S."/>
            <person name="Secka A."/>
            <person name="Antonio M."/>
            <person name="Oren A."/>
            <person name="Chaudhuri R.R."/>
            <person name="La Ragione R."/>
            <person name="Hildebrand F."/>
            <person name="Pallen M.J."/>
        </authorList>
    </citation>
    <scope>NUCLEOTIDE SEQUENCE</scope>
    <source>
        <strain evidence="8">ChiSjej1B19-7085</strain>
    </source>
</reference>
<evidence type="ECO:0000256" key="1">
    <source>
        <dbReference type="ARBA" id="ARBA00001933"/>
    </source>
</evidence>
<evidence type="ECO:0000256" key="4">
    <source>
        <dbReference type="ARBA" id="ARBA00022898"/>
    </source>
</evidence>
<keyword evidence="5" id="KW-0408">Iron</keyword>
<evidence type="ECO:0000256" key="5">
    <source>
        <dbReference type="ARBA" id="ARBA00023004"/>
    </source>
</evidence>
<evidence type="ECO:0000256" key="3">
    <source>
        <dbReference type="ARBA" id="ARBA00022723"/>
    </source>
</evidence>
<protein>
    <submittedName>
        <fullName evidence="8">Cysteine desulfurase</fullName>
    </submittedName>
</protein>
<comment type="caution">
    <text evidence="8">The sequence shown here is derived from an EMBL/GenBank/DDBJ whole genome shotgun (WGS) entry which is preliminary data.</text>
</comment>
<dbReference type="InterPro" id="IPR015422">
    <property type="entry name" value="PyrdxlP-dep_Trfase_small"/>
</dbReference>
<dbReference type="PIRSF" id="PIRSF005572">
    <property type="entry name" value="NifS"/>
    <property type="match status" value="1"/>
</dbReference>
<organism evidence="8 9">
    <name type="scientific">Candidatus Gallacutalibacter pullicola</name>
    <dbReference type="NCBI Taxonomy" id="2840830"/>
    <lineage>
        <taxon>Bacteria</taxon>
        <taxon>Bacillati</taxon>
        <taxon>Bacillota</taxon>
        <taxon>Clostridia</taxon>
        <taxon>Eubacteriales</taxon>
        <taxon>Candidatus Gallacutalibacter</taxon>
    </lineage>
</organism>
<evidence type="ECO:0000313" key="9">
    <source>
        <dbReference type="Proteomes" id="UP000886785"/>
    </source>
</evidence>
<dbReference type="Pfam" id="PF00266">
    <property type="entry name" value="Aminotran_5"/>
    <property type="match status" value="1"/>
</dbReference>
<dbReference type="FunFam" id="3.40.640.10:FF:000084">
    <property type="entry name" value="IscS-like cysteine desulfurase"/>
    <property type="match status" value="1"/>
</dbReference>
<dbReference type="SUPFAM" id="SSF53383">
    <property type="entry name" value="PLP-dependent transferases"/>
    <property type="match status" value="1"/>
</dbReference>
<name>A0A9D1DP81_9FIRM</name>
<evidence type="ECO:0000313" key="8">
    <source>
        <dbReference type="EMBL" id="HIR56426.1"/>
    </source>
</evidence>
<dbReference type="InterPro" id="IPR016454">
    <property type="entry name" value="Cysteine_dSase"/>
</dbReference>
<dbReference type="InterPro" id="IPR015424">
    <property type="entry name" value="PyrdxlP-dep_Trfase"/>
</dbReference>
<keyword evidence="3" id="KW-0479">Metal-binding</keyword>
<dbReference type="GO" id="GO:0031071">
    <property type="term" value="F:cysteine desulfurase activity"/>
    <property type="evidence" value="ECO:0007669"/>
    <property type="project" value="UniProtKB-ARBA"/>
</dbReference>
<keyword evidence="4" id="KW-0663">Pyridoxal phosphate</keyword>
<dbReference type="AlphaFoldDB" id="A0A9D1DP81"/>
<evidence type="ECO:0000256" key="2">
    <source>
        <dbReference type="ARBA" id="ARBA00006490"/>
    </source>
</evidence>
<dbReference type="InterPro" id="IPR015421">
    <property type="entry name" value="PyrdxlP-dep_Trfase_major"/>
</dbReference>
<dbReference type="Proteomes" id="UP000886785">
    <property type="component" value="Unassembled WGS sequence"/>
</dbReference>
<comment type="similarity">
    <text evidence="2">Belongs to the class-V pyridoxal-phosphate-dependent aminotransferase family. NifS/IscS subfamily.</text>
</comment>
<comment type="cofactor">
    <cofactor evidence="1">
        <name>pyridoxal 5'-phosphate</name>
        <dbReference type="ChEBI" id="CHEBI:597326"/>
    </cofactor>
</comment>
<keyword evidence="6" id="KW-0411">Iron-sulfur</keyword>
<dbReference type="PANTHER" id="PTHR11601:SF50">
    <property type="entry name" value="CYSTEINE DESULFURASE ISCS 2-RELATED"/>
    <property type="match status" value="1"/>
</dbReference>
<reference evidence="8" key="1">
    <citation type="submission" date="2020-10" db="EMBL/GenBank/DDBJ databases">
        <authorList>
            <person name="Gilroy R."/>
        </authorList>
    </citation>
    <scope>NUCLEOTIDE SEQUENCE</scope>
    <source>
        <strain evidence="8">ChiSjej1B19-7085</strain>
    </source>
</reference>
<dbReference type="Gene3D" id="3.40.640.10">
    <property type="entry name" value="Type I PLP-dependent aspartate aminotransferase-like (Major domain)"/>
    <property type="match status" value="1"/>
</dbReference>
<sequence length="377" mass="40771">MKEIYLDNSSTTKVCREAADKAYQMMTECYGNPSSLHTLGFAAEREMQQAREQIARSMSVRPEEITFTSGGTEADNIAVFGAASQKRKQGNRIVTTAIEHPAVLEPVRRLEQEGFEVVYLQPDGEGHIRPEQIREAIDSRTILVSMMLVNNDVGTILPVEEAARAIARAKAPALLHVDAVQAYGKIPVRPQKLGADLVTVSAHKIHGPKGIGALYQAKTSHIPARTFGGGQEKNLRPGTESTPLIAAFGEAVRVLPELSAQREKIAALNRICRDGLGNIPGIVINSPEDALEYVLNFSTGSVRSETMLHFLASKGIYVSSGSACSKAKPSHVLAAMGLDSRRIDTAIRVSFSRENTEDDVRALLDALAEGMASLAKK</sequence>
<proteinExistence type="inferred from homology"/>
<accession>A0A9D1DP81</accession>
<evidence type="ECO:0000256" key="6">
    <source>
        <dbReference type="ARBA" id="ARBA00023014"/>
    </source>
</evidence>
<feature type="domain" description="Aminotransferase class V" evidence="7">
    <location>
        <begin position="4"/>
        <end position="363"/>
    </location>
</feature>
<dbReference type="GO" id="GO:0046872">
    <property type="term" value="F:metal ion binding"/>
    <property type="evidence" value="ECO:0007669"/>
    <property type="project" value="UniProtKB-KW"/>
</dbReference>
<dbReference type="Gene3D" id="3.90.1150.10">
    <property type="entry name" value="Aspartate Aminotransferase, domain 1"/>
    <property type="match status" value="1"/>
</dbReference>
<dbReference type="GO" id="GO:0051536">
    <property type="term" value="F:iron-sulfur cluster binding"/>
    <property type="evidence" value="ECO:0007669"/>
    <property type="project" value="UniProtKB-KW"/>
</dbReference>
<dbReference type="PANTHER" id="PTHR11601">
    <property type="entry name" value="CYSTEINE DESULFURYLASE FAMILY MEMBER"/>
    <property type="match status" value="1"/>
</dbReference>
<dbReference type="Gene3D" id="1.10.260.50">
    <property type="match status" value="1"/>
</dbReference>